<protein>
    <submittedName>
        <fullName evidence="6">Immunoglobulin superfamily protein</fullName>
    </submittedName>
</protein>
<feature type="domain" description="Ig-like" evidence="4">
    <location>
        <begin position="290"/>
        <end position="377"/>
    </location>
</feature>
<dbReference type="InterPro" id="IPR007110">
    <property type="entry name" value="Ig-like_dom"/>
</dbReference>
<dbReference type="GO" id="GO:0098632">
    <property type="term" value="F:cell-cell adhesion mediator activity"/>
    <property type="evidence" value="ECO:0007669"/>
    <property type="project" value="TreeGrafter"/>
</dbReference>
<dbReference type="SUPFAM" id="SSF49265">
    <property type="entry name" value="Fibronectin type III"/>
    <property type="match status" value="1"/>
</dbReference>
<feature type="domain" description="Ig-like" evidence="4">
    <location>
        <begin position="92"/>
        <end position="194"/>
    </location>
</feature>
<dbReference type="InterPro" id="IPR003598">
    <property type="entry name" value="Ig_sub2"/>
</dbReference>
<dbReference type="CDD" id="cd00063">
    <property type="entry name" value="FN3"/>
    <property type="match status" value="2"/>
</dbReference>
<dbReference type="InterPro" id="IPR013098">
    <property type="entry name" value="Ig_I-set"/>
</dbReference>
<dbReference type="Pfam" id="PF00047">
    <property type="entry name" value="ig"/>
    <property type="match status" value="1"/>
</dbReference>
<keyword evidence="2" id="KW-0393">Immunoglobulin domain</keyword>
<feature type="chain" id="PRO_5043764901" evidence="3">
    <location>
        <begin position="19"/>
        <end position="774"/>
    </location>
</feature>
<dbReference type="SMART" id="SM00060">
    <property type="entry name" value="FN3"/>
    <property type="match status" value="2"/>
</dbReference>
<dbReference type="PANTHER" id="PTHR10075">
    <property type="entry name" value="BASIGIN RELATED"/>
    <property type="match status" value="1"/>
</dbReference>
<dbReference type="Pfam" id="PF00041">
    <property type="entry name" value="fn3"/>
    <property type="match status" value="2"/>
</dbReference>
<dbReference type="PROSITE" id="PS50853">
    <property type="entry name" value="FN3"/>
    <property type="match status" value="2"/>
</dbReference>
<evidence type="ECO:0000259" key="5">
    <source>
        <dbReference type="PROSITE" id="PS50853"/>
    </source>
</evidence>
<accession>A0AAV7JCD1</accession>
<feature type="domain" description="Ig-like" evidence="4">
    <location>
        <begin position="380"/>
        <end position="470"/>
    </location>
</feature>
<dbReference type="PROSITE" id="PS50835">
    <property type="entry name" value="IG_LIKE"/>
    <property type="match status" value="6"/>
</dbReference>
<dbReference type="PANTHER" id="PTHR10075:SF100">
    <property type="entry name" value="FASCICLIN-2"/>
    <property type="match status" value="1"/>
</dbReference>
<keyword evidence="1" id="KW-0677">Repeat</keyword>
<dbReference type="Gene3D" id="2.60.40.10">
    <property type="entry name" value="Immunoglobulins"/>
    <property type="match status" value="8"/>
</dbReference>
<evidence type="ECO:0000259" key="4">
    <source>
        <dbReference type="PROSITE" id="PS50835"/>
    </source>
</evidence>
<dbReference type="GO" id="GO:0005886">
    <property type="term" value="C:plasma membrane"/>
    <property type="evidence" value="ECO:0007669"/>
    <property type="project" value="TreeGrafter"/>
</dbReference>
<dbReference type="Pfam" id="PF13895">
    <property type="entry name" value="Ig_2"/>
    <property type="match status" value="1"/>
</dbReference>
<feature type="signal peptide" evidence="3">
    <location>
        <begin position="1"/>
        <end position="18"/>
    </location>
</feature>
<dbReference type="CDD" id="cd00096">
    <property type="entry name" value="Ig"/>
    <property type="match status" value="1"/>
</dbReference>
<reference evidence="6 7" key="1">
    <citation type="journal article" date="2023" name="BMC Biol.">
        <title>The compact genome of the sponge Oopsacas minuta (Hexactinellida) is lacking key metazoan core genes.</title>
        <authorList>
            <person name="Santini S."/>
            <person name="Schenkelaars Q."/>
            <person name="Jourda C."/>
            <person name="Duchesne M."/>
            <person name="Belahbib H."/>
            <person name="Rocher C."/>
            <person name="Selva M."/>
            <person name="Riesgo A."/>
            <person name="Vervoort M."/>
            <person name="Leys S.P."/>
            <person name="Kodjabachian L."/>
            <person name="Le Bivic A."/>
            <person name="Borchiellini C."/>
            <person name="Claverie J.M."/>
            <person name="Renard E."/>
        </authorList>
    </citation>
    <scope>NUCLEOTIDE SEQUENCE [LARGE SCALE GENOMIC DNA]</scope>
    <source>
        <strain evidence="6">SPO-2</strain>
    </source>
</reference>
<dbReference type="AlphaFoldDB" id="A0AAV7JCD1"/>
<dbReference type="Pfam" id="PF07679">
    <property type="entry name" value="I-set"/>
    <property type="match status" value="2"/>
</dbReference>
<dbReference type="SMART" id="SM00408">
    <property type="entry name" value="IGc2"/>
    <property type="match status" value="6"/>
</dbReference>
<dbReference type="Pfam" id="PF13927">
    <property type="entry name" value="Ig_3"/>
    <property type="match status" value="2"/>
</dbReference>
<sequence>MLIIILLFSFLQFFLSQGYQLLNYPTDTIVKDGNKFNLECTFSDQPMKIHWLFNETLQPSNSSTLVITASPETAGYYQCIGYFELGTVVSEPALIQIGYILTTVDVPVDVVGSLGNWLLLSCEHVLSLPSADILWLEEDLFESPVTLTDSIEYLHNGSLLFSNLSLTDTGVYICLASNNYIQEFRRVTYNLTVSTGLSGIYSQLLFLIPEINIVSTGEDAIFQCLVDSSYLSALSWYYNDSPIPISTSYLIRDDGVTLVLKGPSTEASGEYMCVVDGLGSVSANLSVLDPPMVSISGSADIETNLESSFSLICVLEQGFTNVQWSWIKNGDPVNTTIFVGEELTVFYAQETDEGLYQCIASNEVGRDMKTFQVRVISYSPTFLSSEHLPSVIVFTYSPLSLNCSVDSVPAPEYSWTRDLIPLNDAITQGYFSTPAPGILVKNSLFKEDSGNYTCMVSNSVGSIQQSTYITILDGTRFIHEPSSGSFALAQDNYLVCEASVDEELSLSFNWQKDGIVLQTNNRVSYVSSQQGTLLFKDAQQSDTGEYQCIVEATDNNSGVIADSYLFSRLVSIRVLNVSAAPTDLTVTGVNDTSFTLSWISASIQPSSFFHIFISIQFMNGTVQTANSYQVEEPAFLTGLLPYTLYSIQVSGSVIGPKSQPPLQIRTKQAVPTSSPVGLYSFLIKEDSLMLKWEHPPERLSDGSGRNGKIVSYEISLSSQLISTRIFDNSSNYTLYQLTDLSPYTLYSVIVTAVGTEGRSPPSSSLLVRTLAAGL</sequence>
<feature type="domain" description="Ig-like" evidence="4">
    <location>
        <begin position="209"/>
        <end position="286"/>
    </location>
</feature>
<dbReference type="GO" id="GO:0007156">
    <property type="term" value="P:homophilic cell adhesion via plasma membrane adhesion molecules"/>
    <property type="evidence" value="ECO:0007669"/>
    <property type="project" value="TreeGrafter"/>
</dbReference>
<gene>
    <name evidence="6" type="ORF">LOD99_12497</name>
</gene>
<evidence type="ECO:0000313" key="6">
    <source>
        <dbReference type="EMBL" id="KAI6646377.1"/>
    </source>
</evidence>
<organism evidence="6 7">
    <name type="scientific">Oopsacas minuta</name>
    <dbReference type="NCBI Taxonomy" id="111878"/>
    <lineage>
        <taxon>Eukaryota</taxon>
        <taxon>Metazoa</taxon>
        <taxon>Porifera</taxon>
        <taxon>Hexactinellida</taxon>
        <taxon>Hexasterophora</taxon>
        <taxon>Lyssacinosida</taxon>
        <taxon>Leucopsacidae</taxon>
        <taxon>Oopsacas</taxon>
    </lineage>
</organism>
<dbReference type="Proteomes" id="UP001165289">
    <property type="component" value="Unassembled WGS sequence"/>
</dbReference>
<name>A0AAV7JCD1_9METZ</name>
<evidence type="ECO:0000256" key="1">
    <source>
        <dbReference type="ARBA" id="ARBA00022737"/>
    </source>
</evidence>
<dbReference type="InterPro" id="IPR036116">
    <property type="entry name" value="FN3_sf"/>
</dbReference>
<dbReference type="InterPro" id="IPR013151">
    <property type="entry name" value="Immunoglobulin_dom"/>
</dbReference>
<dbReference type="InterPro" id="IPR003599">
    <property type="entry name" value="Ig_sub"/>
</dbReference>
<feature type="domain" description="Fibronectin type-III" evidence="5">
    <location>
        <begin position="580"/>
        <end position="669"/>
    </location>
</feature>
<dbReference type="InterPro" id="IPR003961">
    <property type="entry name" value="FN3_dom"/>
</dbReference>
<dbReference type="InterPro" id="IPR013783">
    <property type="entry name" value="Ig-like_fold"/>
</dbReference>
<evidence type="ECO:0000313" key="7">
    <source>
        <dbReference type="Proteomes" id="UP001165289"/>
    </source>
</evidence>
<proteinExistence type="predicted"/>
<comment type="caution">
    <text evidence="6">The sequence shown here is derived from an EMBL/GenBank/DDBJ whole genome shotgun (WGS) entry which is preliminary data.</text>
</comment>
<dbReference type="SMART" id="SM00409">
    <property type="entry name" value="IG"/>
    <property type="match status" value="6"/>
</dbReference>
<dbReference type="InterPro" id="IPR036179">
    <property type="entry name" value="Ig-like_dom_sf"/>
</dbReference>
<feature type="domain" description="Fibronectin type-III" evidence="5">
    <location>
        <begin position="674"/>
        <end position="772"/>
    </location>
</feature>
<dbReference type="SUPFAM" id="SSF48726">
    <property type="entry name" value="Immunoglobulin"/>
    <property type="match status" value="5"/>
</dbReference>
<evidence type="ECO:0000256" key="3">
    <source>
        <dbReference type="SAM" id="SignalP"/>
    </source>
</evidence>
<feature type="domain" description="Ig-like" evidence="4">
    <location>
        <begin position="19"/>
        <end position="79"/>
    </location>
</feature>
<evidence type="ECO:0000256" key="2">
    <source>
        <dbReference type="ARBA" id="ARBA00023319"/>
    </source>
</evidence>
<feature type="domain" description="Ig-like" evidence="4">
    <location>
        <begin position="494"/>
        <end position="567"/>
    </location>
</feature>
<keyword evidence="7" id="KW-1185">Reference proteome</keyword>
<dbReference type="EMBL" id="JAKMXF010000354">
    <property type="protein sequence ID" value="KAI6646377.1"/>
    <property type="molecule type" value="Genomic_DNA"/>
</dbReference>
<keyword evidence="3" id="KW-0732">Signal</keyword>